<reference evidence="1 2" key="1">
    <citation type="submission" date="2020-01" db="EMBL/GenBank/DDBJ databases">
        <authorList>
            <person name="Rodrigo-Torres L."/>
            <person name="Arahal R. D."/>
            <person name="Lucena T."/>
        </authorList>
    </citation>
    <scope>NUCLEOTIDE SEQUENCE [LARGE SCALE GENOMIC DNA]</scope>
    <source>
        <strain evidence="1 2">CECT 9293</strain>
    </source>
</reference>
<dbReference type="InterPro" id="IPR006439">
    <property type="entry name" value="HAD-SF_hydro_IA"/>
</dbReference>
<dbReference type="PANTHER" id="PTHR18901:SF38">
    <property type="entry name" value="PSEUDOURIDINE-5'-PHOSPHATASE"/>
    <property type="match status" value="1"/>
</dbReference>
<dbReference type="SUPFAM" id="SSF56784">
    <property type="entry name" value="HAD-like"/>
    <property type="match status" value="1"/>
</dbReference>
<dbReference type="Gene3D" id="3.40.50.1000">
    <property type="entry name" value="HAD superfamily/HAD-like"/>
    <property type="match status" value="1"/>
</dbReference>
<gene>
    <name evidence="1" type="ORF">CHRY9293_02165</name>
</gene>
<dbReference type="SFLD" id="SFLDG01129">
    <property type="entry name" value="C1.5:_HAD__Beta-PGM__Phosphata"/>
    <property type="match status" value="1"/>
</dbReference>
<dbReference type="Gene3D" id="1.10.150.240">
    <property type="entry name" value="Putative phosphatase, domain 2"/>
    <property type="match status" value="1"/>
</dbReference>
<proteinExistence type="predicted"/>
<dbReference type="InterPro" id="IPR036412">
    <property type="entry name" value="HAD-like_sf"/>
</dbReference>
<dbReference type="SFLD" id="SFLDG01135">
    <property type="entry name" value="C1.5.6:_HAD__Beta-PGM__Phospha"/>
    <property type="match status" value="1"/>
</dbReference>
<dbReference type="GO" id="GO:0016787">
    <property type="term" value="F:hydrolase activity"/>
    <property type="evidence" value="ECO:0007669"/>
    <property type="project" value="UniProtKB-KW"/>
</dbReference>
<name>A0A6N4X9I6_9FLAO</name>
<accession>A0A6N4X9I6</accession>
<dbReference type="Pfam" id="PF13419">
    <property type="entry name" value="HAD_2"/>
    <property type="match status" value="1"/>
</dbReference>
<organism evidence="1 2">
    <name type="scientific">Chryseobacterium potabilaquae</name>
    <dbReference type="NCBI Taxonomy" id="2675057"/>
    <lineage>
        <taxon>Bacteria</taxon>
        <taxon>Pseudomonadati</taxon>
        <taxon>Bacteroidota</taxon>
        <taxon>Flavobacteriia</taxon>
        <taxon>Flavobacteriales</taxon>
        <taxon>Weeksellaceae</taxon>
        <taxon>Chryseobacterium group</taxon>
        <taxon>Chryseobacterium</taxon>
    </lineage>
</organism>
<dbReference type="NCBIfam" id="TIGR01509">
    <property type="entry name" value="HAD-SF-IA-v3"/>
    <property type="match status" value="1"/>
</dbReference>
<keyword evidence="1" id="KW-0378">Hydrolase</keyword>
<dbReference type="AlphaFoldDB" id="A0A6N4X9I6"/>
<dbReference type="EMBL" id="CACVBR010000017">
    <property type="protein sequence ID" value="CAA7196025.1"/>
    <property type="molecule type" value="Genomic_DNA"/>
</dbReference>
<dbReference type="InterPro" id="IPR041492">
    <property type="entry name" value="HAD_2"/>
</dbReference>
<dbReference type="Proteomes" id="UP000445144">
    <property type="component" value="Unassembled WGS sequence"/>
</dbReference>
<dbReference type="InterPro" id="IPR023214">
    <property type="entry name" value="HAD_sf"/>
</dbReference>
<keyword evidence="2" id="KW-1185">Reference proteome</keyword>
<dbReference type="EC" id="3.1.3.-" evidence="1"/>
<dbReference type="PANTHER" id="PTHR18901">
    <property type="entry name" value="2-DEOXYGLUCOSE-6-PHOSPHATE PHOSPHATASE 2"/>
    <property type="match status" value="1"/>
</dbReference>
<evidence type="ECO:0000313" key="2">
    <source>
        <dbReference type="Proteomes" id="UP000445144"/>
    </source>
</evidence>
<dbReference type="SFLD" id="SFLDS00003">
    <property type="entry name" value="Haloacid_Dehalogenase"/>
    <property type="match status" value="1"/>
</dbReference>
<sequence>MALKAVLFDMDGVIVDTEPLHRKAYFKTFNELEIIVSENLYTSFTGSSTKKVCETLINEFDLSHSHEDIAHIKRTYFKDFFYNDEEFDLIPGVKQLIEHYHENDMKLILASSATMTTINMVFEKFGLEKYFSGKISGADLKESKPHPEVFLLAAKMANEPVENCMVIEDSTNGILAAHRAQIFCSAYRSQHSKNQDYTLANIVVSDYAELELDKITKYF</sequence>
<evidence type="ECO:0000313" key="1">
    <source>
        <dbReference type="EMBL" id="CAA7196025.1"/>
    </source>
</evidence>
<dbReference type="InterPro" id="IPR023198">
    <property type="entry name" value="PGP-like_dom2"/>
</dbReference>
<protein>
    <submittedName>
        <fullName evidence="1">Phosphorylated carbohydrates phosphatase</fullName>
        <ecNumber evidence="1">3.1.3.-</ecNumber>
    </submittedName>
</protein>
<dbReference type="RefSeq" id="WP_162032949.1">
    <property type="nucleotide sequence ID" value="NZ_CACVBR010000017.1"/>
</dbReference>